<dbReference type="Proteomes" id="UP000307440">
    <property type="component" value="Unassembled WGS sequence"/>
</dbReference>
<reference evidence="1 2" key="1">
    <citation type="journal article" date="2019" name="Nat. Ecol. Evol.">
        <title>Megaphylogeny resolves global patterns of mushroom evolution.</title>
        <authorList>
            <person name="Varga T."/>
            <person name="Krizsan K."/>
            <person name="Foldi C."/>
            <person name="Dima B."/>
            <person name="Sanchez-Garcia M."/>
            <person name="Sanchez-Ramirez S."/>
            <person name="Szollosi G.J."/>
            <person name="Szarkandi J.G."/>
            <person name="Papp V."/>
            <person name="Albert L."/>
            <person name="Andreopoulos W."/>
            <person name="Angelini C."/>
            <person name="Antonin V."/>
            <person name="Barry K.W."/>
            <person name="Bougher N.L."/>
            <person name="Buchanan P."/>
            <person name="Buyck B."/>
            <person name="Bense V."/>
            <person name="Catcheside P."/>
            <person name="Chovatia M."/>
            <person name="Cooper J."/>
            <person name="Damon W."/>
            <person name="Desjardin D."/>
            <person name="Finy P."/>
            <person name="Geml J."/>
            <person name="Haridas S."/>
            <person name="Hughes K."/>
            <person name="Justo A."/>
            <person name="Karasinski D."/>
            <person name="Kautmanova I."/>
            <person name="Kiss B."/>
            <person name="Kocsube S."/>
            <person name="Kotiranta H."/>
            <person name="LaButti K.M."/>
            <person name="Lechner B.E."/>
            <person name="Liimatainen K."/>
            <person name="Lipzen A."/>
            <person name="Lukacs Z."/>
            <person name="Mihaltcheva S."/>
            <person name="Morgado L.N."/>
            <person name="Niskanen T."/>
            <person name="Noordeloos M.E."/>
            <person name="Ohm R.A."/>
            <person name="Ortiz-Santana B."/>
            <person name="Ovrebo C."/>
            <person name="Racz N."/>
            <person name="Riley R."/>
            <person name="Savchenko A."/>
            <person name="Shiryaev A."/>
            <person name="Soop K."/>
            <person name="Spirin V."/>
            <person name="Szebenyi C."/>
            <person name="Tomsovsky M."/>
            <person name="Tulloss R.E."/>
            <person name="Uehling J."/>
            <person name="Grigoriev I.V."/>
            <person name="Vagvolgyi C."/>
            <person name="Papp T."/>
            <person name="Martin F.M."/>
            <person name="Miettinen O."/>
            <person name="Hibbett D.S."/>
            <person name="Nagy L.G."/>
        </authorList>
    </citation>
    <scope>NUCLEOTIDE SEQUENCE [LARGE SCALE GENOMIC DNA]</scope>
    <source>
        <strain evidence="1 2">CBS 121175</strain>
    </source>
</reference>
<name>A0A5C3KT01_COPMA</name>
<evidence type="ECO:0000313" key="1">
    <source>
        <dbReference type="EMBL" id="TFK18918.1"/>
    </source>
</evidence>
<keyword evidence="2" id="KW-1185">Reference proteome</keyword>
<dbReference type="EMBL" id="ML210369">
    <property type="protein sequence ID" value="TFK18918.1"/>
    <property type="molecule type" value="Genomic_DNA"/>
</dbReference>
<gene>
    <name evidence="1" type="ORF">FA15DRAFT_232874</name>
</gene>
<organism evidence="1 2">
    <name type="scientific">Coprinopsis marcescibilis</name>
    <name type="common">Agaric fungus</name>
    <name type="synonym">Psathyrella marcescibilis</name>
    <dbReference type="NCBI Taxonomy" id="230819"/>
    <lineage>
        <taxon>Eukaryota</taxon>
        <taxon>Fungi</taxon>
        <taxon>Dikarya</taxon>
        <taxon>Basidiomycota</taxon>
        <taxon>Agaricomycotina</taxon>
        <taxon>Agaricomycetes</taxon>
        <taxon>Agaricomycetidae</taxon>
        <taxon>Agaricales</taxon>
        <taxon>Agaricineae</taxon>
        <taxon>Psathyrellaceae</taxon>
        <taxon>Coprinopsis</taxon>
    </lineage>
</organism>
<sequence>MTHFHFGMSCQMHCRSPLHTTSWFLASCCSQLCFYAIMTFQKISQDLKSIALLLWECGFDVLNVMDAHSVSQASIYQWQWIFDEMGAITRPTICRRDCTISVESHGAQRVCRQTGGQCIQLGRTYLPCGRK</sequence>
<dbReference type="OrthoDB" id="2266637at2759"/>
<protein>
    <submittedName>
        <fullName evidence="1">Uncharacterized protein</fullName>
    </submittedName>
</protein>
<dbReference type="AlphaFoldDB" id="A0A5C3KT01"/>
<proteinExistence type="predicted"/>
<evidence type="ECO:0000313" key="2">
    <source>
        <dbReference type="Proteomes" id="UP000307440"/>
    </source>
</evidence>
<accession>A0A5C3KT01</accession>